<dbReference type="OMA" id="AASTIWW"/>
<feature type="compositionally biased region" description="Low complexity" evidence="1">
    <location>
        <begin position="33"/>
        <end position="48"/>
    </location>
</feature>
<feature type="region of interest" description="Disordered" evidence="1">
    <location>
        <begin position="1"/>
        <end position="52"/>
    </location>
</feature>
<gene>
    <name evidence="2" type="ORF">SEVIR_4G160201v2</name>
</gene>
<reference evidence="2" key="1">
    <citation type="submission" date="2019-03" db="EMBL/GenBank/DDBJ databases">
        <title>WGS assembly of Setaria viridis.</title>
        <authorList>
            <person name="Huang P."/>
            <person name="Jenkins J."/>
            <person name="Grimwood J."/>
            <person name="Barry K."/>
            <person name="Healey A."/>
            <person name="Mamidi S."/>
            <person name="Sreedasyam A."/>
            <person name="Shu S."/>
            <person name="Feldman M."/>
            <person name="Wu J."/>
            <person name="Yu Y."/>
            <person name="Chen C."/>
            <person name="Johnson J."/>
            <person name="Rokhsar D."/>
            <person name="Baxter I."/>
            <person name="Schmutz J."/>
            <person name="Brutnell T."/>
            <person name="Kellogg E."/>
        </authorList>
    </citation>
    <scope>NUCLEOTIDE SEQUENCE [LARGE SCALE GENOMIC DNA]</scope>
</reference>
<name>A0A4U6UXH1_SETVI</name>
<dbReference type="Proteomes" id="UP000298652">
    <property type="component" value="Chromosome 4"/>
</dbReference>
<evidence type="ECO:0000313" key="2">
    <source>
        <dbReference type="EMBL" id="TKW21411.1"/>
    </source>
</evidence>
<evidence type="ECO:0000313" key="3">
    <source>
        <dbReference type="Proteomes" id="UP000298652"/>
    </source>
</evidence>
<organism evidence="2 3">
    <name type="scientific">Setaria viridis</name>
    <name type="common">Green bristlegrass</name>
    <name type="synonym">Setaria italica subsp. viridis</name>
    <dbReference type="NCBI Taxonomy" id="4556"/>
    <lineage>
        <taxon>Eukaryota</taxon>
        <taxon>Viridiplantae</taxon>
        <taxon>Streptophyta</taxon>
        <taxon>Embryophyta</taxon>
        <taxon>Tracheophyta</taxon>
        <taxon>Spermatophyta</taxon>
        <taxon>Magnoliopsida</taxon>
        <taxon>Liliopsida</taxon>
        <taxon>Poales</taxon>
        <taxon>Poaceae</taxon>
        <taxon>PACMAD clade</taxon>
        <taxon>Panicoideae</taxon>
        <taxon>Panicodae</taxon>
        <taxon>Paniceae</taxon>
        <taxon>Cenchrinae</taxon>
        <taxon>Setaria</taxon>
    </lineage>
</organism>
<dbReference type="Gramene" id="TKW21411">
    <property type="protein sequence ID" value="TKW21411"/>
    <property type="gene ID" value="SEVIR_4G160201v2"/>
</dbReference>
<keyword evidence="3" id="KW-1185">Reference proteome</keyword>
<sequence length="150" mass="17654">MSPRQRPRLRRRPRMRSCSSEPDAMRRPRRRSSASTPHSSPTSTSRSSSSRRHWTIWSTAASTIWWSHSTRWTPTARSSSYSPTSASVCRRSDDLLSRLSLQEHRFAKRYLLTLRCDHREAYISNSRCCRSYRMAMTRLPDSPYRALRMT</sequence>
<evidence type="ECO:0000256" key="1">
    <source>
        <dbReference type="SAM" id="MobiDB-lite"/>
    </source>
</evidence>
<dbReference type="AlphaFoldDB" id="A0A4U6UXH1"/>
<proteinExistence type="predicted"/>
<feature type="compositionally biased region" description="Basic residues" evidence="1">
    <location>
        <begin position="1"/>
        <end position="15"/>
    </location>
</feature>
<protein>
    <submittedName>
        <fullName evidence="2">Uncharacterized protein</fullName>
    </submittedName>
</protein>
<dbReference type="EMBL" id="CM016555">
    <property type="protein sequence ID" value="TKW21411.1"/>
    <property type="molecule type" value="Genomic_DNA"/>
</dbReference>
<accession>A0A4U6UXH1</accession>